<comment type="caution">
    <text evidence="2">The sequence shown here is derived from an EMBL/GenBank/DDBJ whole genome shotgun (WGS) entry which is preliminary data.</text>
</comment>
<dbReference type="InterPro" id="IPR027383">
    <property type="entry name" value="Znf_put"/>
</dbReference>
<dbReference type="EMBL" id="SACQ01000013">
    <property type="protein sequence ID" value="RVU29224.1"/>
    <property type="molecule type" value="Genomic_DNA"/>
</dbReference>
<evidence type="ECO:0000313" key="2">
    <source>
        <dbReference type="EMBL" id="RVU29224.1"/>
    </source>
</evidence>
<sequence>MKSCVKASYLMSKQLDTPLSFKEKTMLKVHMAMCKNCRRCHTHLNAIHDWCHQRHDKELSAK</sequence>
<accession>A0A437Q3Y9</accession>
<name>A0A437Q3Y9_9GAMM</name>
<dbReference type="Proteomes" id="UP000282818">
    <property type="component" value="Unassembled WGS sequence"/>
</dbReference>
<evidence type="ECO:0000259" key="1">
    <source>
        <dbReference type="Pfam" id="PF13490"/>
    </source>
</evidence>
<protein>
    <submittedName>
        <fullName evidence="2">Zf-HC2 domain-containing protein</fullName>
    </submittedName>
</protein>
<feature type="domain" description="Putative zinc-finger" evidence="1">
    <location>
        <begin position="6"/>
        <end position="38"/>
    </location>
</feature>
<reference evidence="2 3" key="1">
    <citation type="submission" date="2019-01" db="EMBL/GenBank/DDBJ databases">
        <authorList>
            <person name="Chen W.-M."/>
        </authorList>
    </citation>
    <scope>NUCLEOTIDE SEQUENCE [LARGE SCALE GENOMIC DNA]</scope>
    <source>
        <strain evidence="2 3">HPM-16</strain>
    </source>
</reference>
<organism evidence="2 3">
    <name type="scientific">Neptunomonas marina</name>
    <dbReference type="NCBI Taxonomy" id="1815562"/>
    <lineage>
        <taxon>Bacteria</taxon>
        <taxon>Pseudomonadati</taxon>
        <taxon>Pseudomonadota</taxon>
        <taxon>Gammaproteobacteria</taxon>
        <taxon>Oceanospirillales</taxon>
        <taxon>Oceanospirillaceae</taxon>
        <taxon>Neptunomonas</taxon>
    </lineage>
</organism>
<dbReference type="AlphaFoldDB" id="A0A437Q3Y9"/>
<proteinExistence type="predicted"/>
<evidence type="ECO:0000313" key="3">
    <source>
        <dbReference type="Proteomes" id="UP000282818"/>
    </source>
</evidence>
<gene>
    <name evidence="2" type="ORF">EOE65_17505</name>
</gene>
<dbReference type="Pfam" id="PF13490">
    <property type="entry name" value="zf-HC2"/>
    <property type="match status" value="1"/>
</dbReference>
<keyword evidence="3" id="KW-1185">Reference proteome</keyword>
<dbReference type="RefSeq" id="WP_127696146.1">
    <property type="nucleotide sequence ID" value="NZ_SACQ01000013.1"/>
</dbReference>